<dbReference type="EMBL" id="VKHS01001000">
    <property type="protein sequence ID" value="MBB0232544.1"/>
    <property type="molecule type" value="Genomic_DNA"/>
</dbReference>
<dbReference type="AlphaFoldDB" id="A0A7W3T7U2"/>
<organism evidence="2 3">
    <name type="scientific">Streptomyces calidiresistens</name>
    <dbReference type="NCBI Taxonomy" id="1485586"/>
    <lineage>
        <taxon>Bacteria</taxon>
        <taxon>Bacillati</taxon>
        <taxon>Actinomycetota</taxon>
        <taxon>Actinomycetes</taxon>
        <taxon>Kitasatosporales</taxon>
        <taxon>Streptomycetaceae</taxon>
        <taxon>Streptomyces</taxon>
    </lineage>
</organism>
<evidence type="ECO:0000256" key="1">
    <source>
        <dbReference type="SAM" id="MobiDB-lite"/>
    </source>
</evidence>
<accession>A0A7W3T7U2</accession>
<gene>
    <name evidence="2" type="ORF">FOE67_24435</name>
</gene>
<evidence type="ECO:0000313" key="2">
    <source>
        <dbReference type="EMBL" id="MBB0232544.1"/>
    </source>
</evidence>
<proteinExistence type="predicted"/>
<keyword evidence="3" id="KW-1185">Reference proteome</keyword>
<evidence type="ECO:0000313" key="3">
    <source>
        <dbReference type="Proteomes" id="UP000530234"/>
    </source>
</evidence>
<name>A0A7W3T7U2_9ACTN</name>
<comment type="caution">
    <text evidence="2">The sequence shown here is derived from an EMBL/GenBank/DDBJ whole genome shotgun (WGS) entry which is preliminary data.</text>
</comment>
<protein>
    <submittedName>
        <fullName evidence="2">Uncharacterized protein</fullName>
    </submittedName>
</protein>
<sequence>MNEVLPVPTPAPDGEEDPTDAPSPLAELGERWAALSARITEHLRTLDGEDG</sequence>
<dbReference type="RefSeq" id="WP_182667072.1">
    <property type="nucleotide sequence ID" value="NZ_VKHS01001000.1"/>
</dbReference>
<reference evidence="3" key="1">
    <citation type="submission" date="2019-10" db="EMBL/GenBank/DDBJ databases">
        <title>Streptomyces sp. nov., a novel actinobacterium isolated from alkaline environment.</title>
        <authorList>
            <person name="Golinska P."/>
        </authorList>
    </citation>
    <scope>NUCLEOTIDE SEQUENCE [LARGE SCALE GENOMIC DNA]</scope>
    <source>
        <strain evidence="3">DSM 42108</strain>
    </source>
</reference>
<feature type="region of interest" description="Disordered" evidence="1">
    <location>
        <begin position="1"/>
        <end position="24"/>
    </location>
</feature>
<dbReference type="Proteomes" id="UP000530234">
    <property type="component" value="Unassembled WGS sequence"/>
</dbReference>